<dbReference type="Gene3D" id="4.10.60.10">
    <property type="entry name" value="Zinc finger, CCHC-type"/>
    <property type="match status" value="1"/>
</dbReference>
<dbReference type="EMBL" id="JARK01001617">
    <property type="protein sequence ID" value="EYB86337.1"/>
    <property type="molecule type" value="Genomic_DNA"/>
</dbReference>
<organism evidence="4 5">
    <name type="scientific">Ancylostoma ceylanicum</name>
    <dbReference type="NCBI Taxonomy" id="53326"/>
    <lineage>
        <taxon>Eukaryota</taxon>
        <taxon>Metazoa</taxon>
        <taxon>Ecdysozoa</taxon>
        <taxon>Nematoda</taxon>
        <taxon>Chromadorea</taxon>
        <taxon>Rhabditida</taxon>
        <taxon>Rhabditina</taxon>
        <taxon>Rhabditomorpha</taxon>
        <taxon>Strongyloidea</taxon>
        <taxon>Ancylostomatidae</taxon>
        <taxon>Ancylostomatinae</taxon>
        <taxon>Ancylostoma</taxon>
    </lineage>
</organism>
<gene>
    <name evidence="4" type="primary">Acey_s0281.g1262</name>
    <name evidence="4" type="ORF">Y032_0281g1262</name>
</gene>
<feature type="region of interest" description="Disordered" evidence="2">
    <location>
        <begin position="468"/>
        <end position="500"/>
    </location>
</feature>
<keyword evidence="1" id="KW-0863">Zinc-finger</keyword>
<accession>A0A016S7K2</accession>
<dbReference type="InterPro" id="IPR036875">
    <property type="entry name" value="Znf_CCHC_sf"/>
</dbReference>
<dbReference type="GO" id="GO:0019899">
    <property type="term" value="F:enzyme binding"/>
    <property type="evidence" value="ECO:0007669"/>
    <property type="project" value="UniProtKB-ARBA"/>
</dbReference>
<dbReference type="InterPro" id="IPR001878">
    <property type="entry name" value="Znf_CCHC"/>
</dbReference>
<dbReference type="SUPFAM" id="SSF57756">
    <property type="entry name" value="Retrovirus zinc finger-like domains"/>
    <property type="match status" value="1"/>
</dbReference>
<dbReference type="GO" id="GO:0008270">
    <property type="term" value="F:zinc ion binding"/>
    <property type="evidence" value="ECO:0007669"/>
    <property type="project" value="UniProtKB-KW"/>
</dbReference>
<dbReference type="Proteomes" id="UP000024635">
    <property type="component" value="Unassembled WGS sequence"/>
</dbReference>
<feature type="region of interest" description="Disordered" evidence="2">
    <location>
        <begin position="1"/>
        <end position="31"/>
    </location>
</feature>
<evidence type="ECO:0000313" key="5">
    <source>
        <dbReference type="Proteomes" id="UP000024635"/>
    </source>
</evidence>
<dbReference type="STRING" id="53326.A0A016S7K2"/>
<feature type="domain" description="CCHC-type" evidence="3">
    <location>
        <begin position="508"/>
        <end position="525"/>
    </location>
</feature>
<keyword evidence="1" id="KW-0862">Zinc</keyword>
<evidence type="ECO:0000256" key="1">
    <source>
        <dbReference type="PROSITE-ProRule" id="PRU00047"/>
    </source>
</evidence>
<feature type="region of interest" description="Disordered" evidence="2">
    <location>
        <begin position="755"/>
        <end position="800"/>
    </location>
</feature>
<dbReference type="GO" id="GO:0005737">
    <property type="term" value="C:cytoplasm"/>
    <property type="evidence" value="ECO:0007669"/>
    <property type="project" value="UniProtKB-ARBA"/>
</dbReference>
<keyword evidence="5" id="KW-1185">Reference proteome</keyword>
<protein>
    <recommendedName>
        <fullName evidence="3">CCHC-type domain-containing protein</fullName>
    </recommendedName>
</protein>
<evidence type="ECO:0000259" key="3">
    <source>
        <dbReference type="PROSITE" id="PS50158"/>
    </source>
</evidence>
<feature type="compositionally biased region" description="Basic and acidic residues" evidence="2">
    <location>
        <begin position="779"/>
        <end position="793"/>
    </location>
</feature>
<proteinExistence type="predicted"/>
<name>A0A016S7K2_9BILA</name>
<dbReference type="OrthoDB" id="5860093at2759"/>
<evidence type="ECO:0000256" key="2">
    <source>
        <dbReference type="SAM" id="MobiDB-lite"/>
    </source>
</evidence>
<comment type="caution">
    <text evidence="4">The sequence shown here is derived from an EMBL/GenBank/DDBJ whole genome shotgun (WGS) entry which is preliminary data.</text>
</comment>
<sequence>MGKALEDVNMVESSDEDEEVTHVNPVSQTENSFPDSTIVAELREILEMLREIPEAIGREIADHKISARYKEKHFEALKKEIEVVSCKVEQLEIKCQLTRVLHEKVFKVLRERGIESEEDWAQYISTIERDGDMLAELCDILNTDMLQIVDVVRDTKARAESCEAGRNGVVAQEPAQGKVYKAVMSSQIEMNARTLQTQPKTEPTGRCCEQDSRPCAEMLWANSREATGQNIGFGMINCIQSLSCMDPGVFKGRPNESFNEFVRRFRRKYQRVVLSDQILVEILGDDHLGGRAKSMFLSLPVEVKRKGFEEVVSELGKLLAEDSVAARMRAMAELRELKIRPNQDVAEFCVALEKLGRKANPETSVQDRSLEFAQILLSNLKHWPEHVQLLSALHGVKPEKAYEEVKQLAMTTEMSKKIYGTPESMKQVPRQDWRARSRYYDKVLPGADRERREEAVWKRDFVVERNEVSDHQRRRHYQDMREGPSRSRDSISEGREGKCMEKRGTETRKCFNCSRFGHIGRDCPQRRAQVKQIVEKLPLDTSKGSKRTSQILEKARSMGLRTKPTVVEKKPLIGRKVSVSAKLLDARVPALLDTGSMISIVPVGVLIRAKSRGFDVDCLEVIPESEMESVYDASNRKMEFLGAVNITVELENGRKSEVAFHIRDSSDDEILLGTNSLDELGIQLTVSKAEEDNPRGECQNSSSITMARRVYVPSDSSGIVSSRRDGKETTGKVVRPMRTGLEARVFNIRNKELSGTRRPCSTETKVPMTVRSRKKLGRWGREKWKESGEERKSSSNIPKEQFRRVAQKAKFYGNVKECSTVGEIDGYRRVPGSSSDGLVEKRTARGRRGRKSAKNKVCSLTVPFFSGTTLLSPLEKGHLLFKCSDGCLEDATLKDVGGCKFPGAVAREQITTLWSAWLATSIFRRTDISVGEKIRMHREGAVCYDADSLKEVLKMAYQKCIDWTDFIANTKKIVKHAPVEGHYFDSSYDEALRMVRNELDEEAARNRPQKTGPVGFMAGEGALALERDGQRGDILVKMATTFDRVLEVLEEWSTFRSWVIVWPIDSRMNEERSKKLLKLAKTHLESGGKIVTVWPPVNEKNETKWRAVAELWNTLDDALLKIDVGNNVFTTSSVKIIEGKIFIEAGSPEGSGQFFTNHVGAGVPKYVYEAARKKAVGALLPKLPDSR</sequence>
<dbReference type="PROSITE" id="PS50158">
    <property type="entry name" value="ZF_CCHC"/>
    <property type="match status" value="1"/>
</dbReference>
<dbReference type="GO" id="GO:0003676">
    <property type="term" value="F:nucleic acid binding"/>
    <property type="evidence" value="ECO:0007669"/>
    <property type="project" value="InterPro"/>
</dbReference>
<reference evidence="5" key="1">
    <citation type="journal article" date="2015" name="Nat. Genet.">
        <title>The genome and transcriptome of the zoonotic hookworm Ancylostoma ceylanicum identify infection-specific gene families.</title>
        <authorList>
            <person name="Schwarz E.M."/>
            <person name="Hu Y."/>
            <person name="Antoshechkin I."/>
            <person name="Miller M.M."/>
            <person name="Sternberg P.W."/>
            <person name="Aroian R.V."/>
        </authorList>
    </citation>
    <scope>NUCLEOTIDE SEQUENCE</scope>
    <source>
        <strain evidence="5">HY135</strain>
    </source>
</reference>
<dbReference type="AlphaFoldDB" id="A0A016S7K2"/>
<dbReference type="Pfam" id="PF00098">
    <property type="entry name" value="zf-CCHC"/>
    <property type="match status" value="1"/>
</dbReference>
<dbReference type="SMART" id="SM00343">
    <property type="entry name" value="ZnF_C2HC"/>
    <property type="match status" value="1"/>
</dbReference>
<evidence type="ECO:0000313" key="4">
    <source>
        <dbReference type="EMBL" id="EYB86337.1"/>
    </source>
</evidence>
<keyword evidence="1" id="KW-0479">Metal-binding</keyword>